<gene>
    <name evidence="1" type="ORF">SDC9_142762</name>
</gene>
<sequence length="48" mass="5573">MEITKEYLVLFNAITDTEKTLESLLIKLINVQQLAEDMYISQEDEKAP</sequence>
<dbReference type="EMBL" id="VSSQ01042082">
    <property type="protein sequence ID" value="MPM95607.1"/>
    <property type="molecule type" value="Genomic_DNA"/>
</dbReference>
<reference evidence="1" key="1">
    <citation type="submission" date="2019-08" db="EMBL/GenBank/DDBJ databases">
        <authorList>
            <person name="Kucharzyk K."/>
            <person name="Murdoch R.W."/>
            <person name="Higgins S."/>
            <person name="Loffler F."/>
        </authorList>
    </citation>
    <scope>NUCLEOTIDE SEQUENCE</scope>
</reference>
<evidence type="ECO:0000313" key="1">
    <source>
        <dbReference type="EMBL" id="MPM95607.1"/>
    </source>
</evidence>
<accession>A0A645E1Q6</accession>
<name>A0A645E1Q6_9ZZZZ</name>
<organism evidence="1">
    <name type="scientific">bioreactor metagenome</name>
    <dbReference type="NCBI Taxonomy" id="1076179"/>
    <lineage>
        <taxon>unclassified sequences</taxon>
        <taxon>metagenomes</taxon>
        <taxon>ecological metagenomes</taxon>
    </lineage>
</organism>
<comment type="caution">
    <text evidence="1">The sequence shown here is derived from an EMBL/GenBank/DDBJ whole genome shotgun (WGS) entry which is preliminary data.</text>
</comment>
<proteinExistence type="predicted"/>
<dbReference type="AlphaFoldDB" id="A0A645E1Q6"/>
<protein>
    <submittedName>
        <fullName evidence="1">Uncharacterized protein</fullName>
    </submittedName>
</protein>